<evidence type="ECO:0000256" key="4">
    <source>
        <dbReference type="ARBA" id="ARBA00022729"/>
    </source>
</evidence>
<dbReference type="CDD" id="cd04366">
    <property type="entry name" value="IlGF_insulin_bombyxin_like"/>
    <property type="match status" value="1"/>
</dbReference>
<gene>
    <name evidence="9" type="ORF">DdX_08527</name>
</gene>
<keyword evidence="6" id="KW-0964">Secreted</keyword>
<keyword evidence="4" id="KW-0732">Signal</keyword>
<comment type="subcellular location">
    <subcellularLocation>
        <location evidence="6">Secreted</location>
    </subcellularLocation>
</comment>
<dbReference type="EMBL" id="JAKKPZ010000013">
    <property type="protein sequence ID" value="KAI1714432.1"/>
    <property type="molecule type" value="Genomic_DNA"/>
</dbReference>
<dbReference type="PANTHER" id="PTHR13647">
    <property type="entry name" value="INSULIN-LIKE PEPTIDE 2-RELATED"/>
    <property type="match status" value="1"/>
</dbReference>
<organism evidence="9 10">
    <name type="scientific">Ditylenchus destructor</name>
    <dbReference type="NCBI Taxonomy" id="166010"/>
    <lineage>
        <taxon>Eukaryota</taxon>
        <taxon>Metazoa</taxon>
        <taxon>Ecdysozoa</taxon>
        <taxon>Nematoda</taxon>
        <taxon>Chromadorea</taxon>
        <taxon>Rhabditida</taxon>
        <taxon>Tylenchina</taxon>
        <taxon>Tylenchomorpha</taxon>
        <taxon>Sphaerularioidea</taxon>
        <taxon>Anguinidae</taxon>
        <taxon>Anguininae</taxon>
        <taxon>Ditylenchus</taxon>
    </lineage>
</organism>
<dbReference type="GO" id="GO:0005576">
    <property type="term" value="C:extracellular region"/>
    <property type="evidence" value="ECO:0007669"/>
    <property type="project" value="UniProtKB-SubCell"/>
</dbReference>
<dbReference type="Proteomes" id="UP001201812">
    <property type="component" value="Unassembled WGS sequence"/>
</dbReference>
<accession>A0AAD4N1A3</accession>
<evidence type="ECO:0000259" key="8">
    <source>
        <dbReference type="SMART" id="SM00078"/>
    </source>
</evidence>
<comment type="caution">
    <text evidence="9">The sequence shown here is derived from an EMBL/GenBank/DDBJ whole genome shotgun (WGS) entry which is preliminary data.</text>
</comment>
<evidence type="ECO:0000256" key="5">
    <source>
        <dbReference type="ARBA" id="ARBA00023157"/>
    </source>
</evidence>
<dbReference type="GO" id="GO:0005179">
    <property type="term" value="F:hormone activity"/>
    <property type="evidence" value="ECO:0007669"/>
    <property type="project" value="InterPro"/>
</dbReference>
<dbReference type="AlphaFoldDB" id="A0AAD4N1A3"/>
<feature type="domain" description="Insulin-like" evidence="8">
    <location>
        <begin position="176"/>
        <end position="285"/>
    </location>
</feature>
<dbReference type="InterPro" id="IPR016179">
    <property type="entry name" value="Insulin-like"/>
</dbReference>
<evidence type="ECO:0000256" key="6">
    <source>
        <dbReference type="RuleBase" id="RU000406"/>
    </source>
</evidence>
<keyword evidence="3" id="KW-0165">Cleavage on pair of basic residues</keyword>
<dbReference type="InterPro" id="IPR022352">
    <property type="entry name" value="Ins/IGF/rlx"/>
</dbReference>
<dbReference type="PRINTS" id="PR00276">
    <property type="entry name" value="INSULINFAMLY"/>
</dbReference>
<proteinExistence type="inferred from homology"/>
<dbReference type="PROSITE" id="PS00262">
    <property type="entry name" value="INSULIN"/>
    <property type="match status" value="1"/>
</dbReference>
<evidence type="ECO:0000256" key="1">
    <source>
        <dbReference type="ARBA" id="ARBA00009034"/>
    </source>
</evidence>
<dbReference type="InterPro" id="IPR036438">
    <property type="entry name" value="Insulin-like_sf"/>
</dbReference>
<dbReference type="Pfam" id="PF00049">
    <property type="entry name" value="Insulin"/>
    <property type="match status" value="1"/>
</dbReference>
<sequence>MGFELCVLVNTFFFPPKHGNIDGECLPILPYHYYSHVPEVGSIPDDDIENDILRAAAEGTGAMFFEILSPAVAIVPPELIDQPAGGSGCCVQKQNFDNGRNCASLSHNAYASLCFVRQQHAPQATIVSDSTSSHDTIGHEIAKRKRLSINYEHCRNFVLVITAFLCLLPAPSEASFRLCGFRLTMTLTAICKNQLCGGYFVPTRKRSDTSPLLSHEEVPPNTWQQPPNFDSDDENEDASLALTPVESDIGSRFTRFHKVVSKRSGGIATECCEKRCSLAYLRTYCCAGFQIAPNPSVQKEQAPPQQPVITTLP</sequence>
<dbReference type="PANTHER" id="PTHR13647:SF4">
    <property type="entry name" value="INSULIN-LIKE PEPTIDE 1-RELATED"/>
    <property type="match status" value="1"/>
</dbReference>
<name>A0AAD4N1A3_9BILA</name>
<dbReference type="InterPro" id="IPR022353">
    <property type="entry name" value="Insulin_CS"/>
</dbReference>
<evidence type="ECO:0000256" key="3">
    <source>
        <dbReference type="ARBA" id="ARBA00022685"/>
    </source>
</evidence>
<protein>
    <submittedName>
        <fullName evidence="9">Insulin/IGF/Relaxin family domain-containing protein</fullName>
    </submittedName>
</protein>
<evidence type="ECO:0000256" key="2">
    <source>
        <dbReference type="ARBA" id="ARBA00011207"/>
    </source>
</evidence>
<dbReference type="SMART" id="SM00078">
    <property type="entry name" value="IlGF"/>
    <property type="match status" value="1"/>
</dbReference>
<dbReference type="Gene3D" id="1.10.100.10">
    <property type="entry name" value="Insulin-like"/>
    <property type="match status" value="1"/>
</dbReference>
<feature type="region of interest" description="Disordered" evidence="7">
    <location>
        <begin position="207"/>
        <end position="236"/>
    </location>
</feature>
<keyword evidence="10" id="KW-1185">Reference proteome</keyword>
<evidence type="ECO:0000313" key="9">
    <source>
        <dbReference type="EMBL" id="KAI1714432.1"/>
    </source>
</evidence>
<comment type="similarity">
    <text evidence="1 6">Belongs to the insulin family.</text>
</comment>
<keyword evidence="5" id="KW-1015">Disulfide bond</keyword>
<comment type="subunit">
    <text evidence="2">Heterodimer of a B chain and an A chain linked by two disulfide bonds.</text>
</comment>
<reference evidence="9" key="1">
    <citation type="submission" date="2022-01" db="EMBL/GenBank/DDBJ databases">
        <title>Genome Sequence Resource for Two Populations of Ditylenchus destructor, the Migratory Endoparasitic Phytonematode.</title>
        <authorList>
            <person name="Zhang H."/>
            <person name="Lin R."/>
            <person name="Xie B."/>
        </authorList>
    </citation>
    <scope>NUCLEOTIDE SEQUENCE</scope>
    <source>
        <strain evidence="9">BazhouSP</strain>
    </source>
</reference>
<evidence type="ECO:0000313" key="10">
    <source>
        <dbReference type="Proteomes" id="UP001201812"/>
    </source>
</evidence>
<evidence type="ECO:0000256" key="7">
    <source>
        <dbReference type="SAM" id="MobiDB-lite"/>
    </source>
</evidence>
<dbReference type="SUPFAM" id="SSF56994">
    <property type="entry name" value="Insulin-like"/>
    <property type="match status" value="1"/>
</dbReference>